<evidence type="ECO:0000313" key="3">
    <source>
        <dbReference type="Proteomes" id="UP000789375"/>
    </source>
</evidence>
<reference evidence="2" key="1">
    <citation type="submission" date="2021-06" db="EMBL/GenBank/DDBJ databases">
        <authorList>
            <person name="Kallberg Y."/>
            <person name="Tangrot J."/>
            <person name="Rosling A."/>
        </authorList>
    </citation>
    <scope>NUCLEOTIDE SEQUENCE</scope>
    <source>
        <strain evidence="2">87-6 pot B 2015</strain>
    </source>
</reference>
<dbReference type="Proteomes" id="UP000789375">
    <property type="component" value="Unassembled WGS sequence"/>
</dbReference>
<dbReference type="InterPro" id="IPR011021">
    <property type="entry name" value="Arrestin-like_N"/>
</dbReference>
<dbReference type="EMBL" id="CAJVPP010000496">
    <property type="protein sequence ID" value="CAG8487812.1"/>
    <property type="molecule type" value="Genomic_DNA"/>
</dbReference>
<feature type="domain" description="Arrestin-like N-terminal" evidence="1">
    <location>
        <begin position="96"/>
        <end position="209"/>
    </location>
</feature>
<dbReference type="Gene3D" id="2.60.40.640">
    <property type="match status" value="1"/>
</dbReference>
<evidence type="ECO:0000259" key="1">
    <source>
        <dbReference type="Pfam" id="PF00339"/>
    </source>
</evidence>
<keyword evidence="3" id="KW-1185">Reference proteome</keyword>
<comment type="caution">
    <text evidence="2">The sequence shown here is derived from an EMBL/GenBank/DDBJ whole genome shotgun (WGS) entry which is preliminary data.</text>
</comment>
<sequence length="536" mass="60693">MPSTSFFQNDDSLQLPATAYFTTINDDVHHNPIIKSPNIIQEPSINDYIKFNKNLTFSHHPYLYKFQQGPLGEQDSYLIGILNFKLSSLLKAKTTTKENIINGVYLKFKGREKVKWVVRNGPRSKRGNGVEHNLCEIVYKIWESSSNENTSLMESFSQTCGQDLVKGTNETNDVMRIPFKVKLPYNLPDSIKTEFGSVEYTLKAMITTTINVGNGISKTNGTFLSTIFKQRFISEIKIPLKHTLILNHDNNPPYVIHGENIFSLYNNNSSYYDSESRIATATVPPVLNCTLVLPPNKNINIGIYISIPIRIRILEPGISLERVEILLKSSKDFRTKSESKHVEEISSKIIIPRKNINFINSRNKNPFAVKSNRVDGECIQNINFYIPTFTLPTYNGRYITVSHQLLLKCGLSYTNHKGIVSKLNDFVIEEHINIYNIHKNFDMPLPNVPLPPKFFNPKQFITTKLTSIDSLHVIPTCNFNSNESKGSILQSRSDSSDSSDSSNDGIDSLYYSSCPTSSLFSLHSINSTSSLFSTRK</sequence>
<dbReference type="Pfam" id="PF00339">
    <property type="entry name" value="Arrestin_N"/>
    <property type="match status" value="1"/>
</dbReference>
<organism evidence="2 3">
    <name type="scientific">Funneliformis mosseae</name>
    <name type="common">Endomycorrhizal fungus</name>
    <name type="synonym">Glomus mosseae</name>
    <dbReference type="NCBI Taxonomy" id="27381"/>
    <lineage>
        <taxon>Eukaryota</taxon>
        <taxon>Fungi</taxon>
        <taxon>Fungi incertae sedis</taxon>
        <taxon>Mucoromycota</taxon>
        <taxon>Glomeromycotina</taxon>
        <taxon>Glomeromycetes</taxon>
        <taxon>Glomerales</taxon>
        <taxon>Glomeraceae</taxon>
        <taxon>Funneliformis</taxon>
    </lineage>
</organism>
<proteinExistence type="predicted"/>
<evidence type="ECO:0000313" key="2">
    <source>
        <dbReference type="EMBL" id="CAG8487812.1"/>
    </source>
</evidence>
<name>A0A9N8ZCA5_FUNMO</name>
<accession>A0A9N8ZCA5</accession>
<dbReference type="AlphaFoldDB" id="A0A9N8ZCA5"/>
<gene>
    <name evidence="2" type="ORF">FMOSSE_LOCUS3367</name>
</gene>
<protein>
    <submittedName>
        <fullName evidence="2">5335_t:CDS:1</fullName>
    </submittedName>
</protein>
<dbReference type="InterPro" id="IPR014752">
    <property type="entry name" value="Arrestin-like_C"/>
</dbReference>